<gene>
    <name evidence="9" type="ORF">FY036_21375</name>
</gene>
<feature type="transmembrane region" description="Helical" evidence="7">
    <location>
        <begin position="12"/>
        <end position="30"/>
    </location>
</feature>
<dbReference type="Gene3D" id="1.10.3720.10">
    <property type="entry name" value="MetI-like"/>
    <property type="match status" value="1"/>
</dbReference>
<comment type="similarity">
    <text evidence="7">Belongs to the binding-protein-dependent transport system permease family.</text>
</comment>
<keyword evidence="10" id="KW-1185">Reference proteome</keyword>
<reference evidence="9 10" key="1">
    <citation type="submission" date="2019-08" db="EMBL/GenBank/DDBJ databases">
        <authorList>
            <person name="Seo Y.L."/>
        </authorList>
    </citation>
    <scope>NUCLEOTIDE SEQUENCE [LARGE SCALE GENOMIC DNA]</scope>
    <source>
        <strain evidence="9 10">MaA-C15</strain>
    </source>
</reference>
<dbReference type="Proteomes" id="UP000323258">
    <property type="component" value="Unassembled WGS sequence"/>
</dbReference>
<comment type="subcellular location">
    <subcellularLocation>
        <location evidence="1 7">Cell membrane</location>
        <topology evidence="1 7">Multi-pass membrane protein</topology>
    </subcellularLocation>
</comment>
<evidence type="ECO:0000256" key="3">
    <source>
        <dbReference type="ARBA" id="ARBA00022475"/>
    </source>
</evidence>
<reference evidence="9 10" key="2">
    <citation type="submission" date="2019-09" db="EMBL/GenBank/DDBJ databases">
        <title>Mesorhizobium sp. MaA-C15 isolated from Microcystis aeruginosa.</title>
        <authorList>
            <person name="Jeong S.E."/>
            <person name="Jin H.M."/>
            <person name="Jeon C.O."/>
        </authorList>
    </citation>
    <scope>NUCLEOTIDE SEQUENCE [LARGE SCALE GENOMIC DNA]</scope>
    <source>
        <strain evidence="9 10">MaA-C15</strain>
    </source>
</reference>
<dbReference type="AlphaFoldDB" id="A0A5D4GKP9"/>
<evidence type="ECO:0000256" key="4">
    <source>
        <dbReference type="ARBA" id="ARBA00022692"/>
    </source>
</evidence>
<feature type="transmembrane region" description="Helical" evidence="7">
    <location>
        <begin position="243"/>
        <end position="270"/>
    </location>
</feature>
<dbReference type="InterPro" id="IPR045621">
    <property type="entry name" value="BPD_transp_1_N"/>
</dbReference>
<dbReference type="GO" id="GO:0005886">
    <property type="term" value="C:plasma membrane"/>
    <property type="evidence" value="ECO:0007669"/>
    <property type="project" value="UniProtKB-SubCell"/>
</dbReference>
<dbReference type="Pfam" id="PF00528">
    <property type="entry name" value="BPD_transp_1"/>
    <property type="match status" value="1"/>
</dbReference>
<dbReference type="EMBL" id="VSZS01000068">
    <property type="protein sequence ID" value="TYR29426.1"/>
    <property type="molecule type" value="Genomic_DNA"/>
</dbReference>
<evidence type="ECO:0000256" key="7">
    <source>
        <dbReference type="RuleBase" id="RU363032"/>
    </source>
</evidence>
<evidence type="ECO:0000313" key="9">
    <source>
        <dbReference type="EMBL" id="TYR29426.1"/>
    </source>
</evidence>
<feature type="transmembrane region" description="Helical" evidence="7">
    <location>
        <begin position="100"/>
        <end position="121"/>
    </location>
</feature>
<dbReference type="Pfam" id="PF19300">
    <property type="entry name" value="BPD_transp_1_N"/>
    <property type="match status" value="1"/>
</dbReference>
<keyword evidence="3" id="KW-1003">Cell membrane</keyword>
<evidence type="ECO:0000256" key="1">
    <source>
        <dbReference type="ARBA" id="ARBA00004651"/>
    </source>
</evidence>
<evidence type="ECO:0000256" key="2">
    <source>
        <dbReference type="ARBA" id="ARBA00022448"/>
    </source>
</evidence>
<dbReference type="GO" id="GO:0055085">
    <property type="term" value="P:transmembrane transport"/>
    <property type="evidence" value="ECO:0007669"/>
    <property type="project" value="InterPro"/>
</dbReference>
<dbReference type="RefSeq" id="WP_148916805.1">
    <property type="nucleotide sequence ID" value="NZ_VSZS01000068.1"/>
</dbReference>
<dbReference type="PROSITE" id="PS50928">
    <property type="entry name" value="ABC_TM1"/>
    <property type="match status" value="1"/>
</dbReference>
<feature type="transmembrane region" description="Helical" evidence="7">
    <location>
        <begin position="290"/>
        <end position="314"/>
    </location>
</feature>
<proteinExistence type="inferred from homology"/>
<dbReference type="SUPFAM" id="SSF161098">
    <property type="entry name" value="MetI-like"/>
    <property type="match status" value="1"/>
</dbReference>
<sequence length="327" mass="36175">MLAFILRRLAQSIVVMLVVALISFMLFRYVGDPIASMLGQESRLSDIEELRQRLGLNDPFYIQFARFIANAVQGEFGISYRLQQPVSELIMTRLPATIELAFTSALIALVFGITLGVFTALKPKSFATAAIMTLSLVGVSLPTFLIGIGLIYIFAVELQWLPSFGRGEVVDLGWWRTGLLTESGRRSLILPAITLSLFQLTLIMRLVRAEMLEVLRADYIRFAKARGLSQRAINFGHALKNTLVPVITITGLQLGSVIAFAIVTETVFQWPGVGSLFINSVQVVDVPVMAAYLMFIAFVFVVINLIVDILYYAVDPRLRVHSIGAGK</sequence>
<dbReference type="InterPro" id="IPR000515">
    <property type="entry name" value="MetI-like"/>
</dbReference>
<evidence type="ECO:0000313" key="10">
    <source>
        <dbReference type="Proteomes" id="UP000323258"/>
    </source>
</evidence>
<accession>A0A5D4GKP9</accession>
<evidence type="ECO:0000259" key="8">
    <source>
        <dbReference type="PROSITE" id="PS50928"/>
    </source>
</evidence>
<dbReference type="PANTHER" id="PTHR43163:SF2">
    <property type="entry name" value="ABC TRANSPORTER PERMEASE PROTEIN"/>
    <property type="match status" value="1"/>
</dbReference>
<keyword evidence="2 7" id="KW-0813">Transport</keyword>
<name>A0A5D4GKP9_9HYPH</name>
<dbReference type="PANTHER" id="PTHR43163">
    <property type="entry name" value="DIPEPTIDE TRANSPORT SYSTEM PERMEASE PROTEIN DPPB-RELATED"/>
    <property type="match status" value="1"/>
</dbReference>
<comment type="caution">
    <text evidence="9">The sequence shown here is derived from an EMBL/GenBank/DDBJ whole genome shotgun (WGS) entry which is preliminary data.</text>
</comment>
<feature type="transmembrane region" description="Helical" evidence="7">
    <location>
        <begin position="188"/>
        <end position="207"/>
    </location>
</feature>
<protein>
    <submittedName>
        <fullName evidence="9">ABC transporter permease</fullName>
    </submittedName>
</protein>
<keyword evidence="4 7" id="KW-0812">Transmembrane</keyword>
<organism evidence="9 10">
    <name type="scientific">Neoaquamicrobium microcysteis</name>
    <dbReference type="NCBI Taxonomy" id="2682781"/>
    <lineage>
        <taxon>Bacteria</taxon>
        <taxon>Pseudomonadati</taxon>
        <taxon>Pseudomonadota</taxon>
        <taxon>Alphaproteobacteria</taxon>
        <taxon>Hyphomicrobiales</taxon>
        <taxon>Phyllobacteriaceae</taxon>
        <taxon>Neoaquamicrobium</taxon>
    </lineage>
</organism>
<evidence type="ECO:0000256" key="5">
    <source>
        <dbReference type="ARBA" id="ARBA00022989"/>
    </source>
</evidence>
<keyword evidence="5 7" id="KW-1133">Transmembrane helix</keyword>
<evidence type="ECO:0000256" key="6">
    <source>
        <dbReference type="ARBA" id="ARBA00023136"/>
    </source>
</evidence>
<feature type="transmembrane region" description="Helical" evidence="7">
    <location>
        <begin position="133"/>
        <end position="155"/>
    </location>
</feature>
<keyword evidence="6 7" id="KW-0472">Membrane</keyword>
<dbReference type="InterPro" id="IPR035906">
    <property type="entry name" value="MetI-like_sf"/>
</dbReference>
<dbReference type="CDD" id="cd06261">
    <property type="entry name" value="TM_PBP2"/>
    <property type="match status" value="1"/>
</dbReference>
<feature type="domain" description="ABC transmembrane type-1" evidence="8">
    <location>
        <begin position="94"/>
        <end position="311"/>
    </location>
</feature>
<dbReference type="OrthoDB" id="9807402at2"/>